<reference evidence="2" key="1">
    <citation type="journal article" date="2022" name="Mol. Ecol. Resour.">
        <title>The genomes of chicory, endive, great burdock and yacon provide insights into Asteraceae palaeo-polyploidization history and plant inulin production.</title>
        <authorList>
            <person name="Fan W."/>
            <person name="Wang S."/>
            <person name="Wang H."/>
            <person name="Wang A."/>
            <person name="Jiang F."/>
            <person name="Liu H."/>
            <person name="Zhao H."/>
            <person name="Xu D."/>
            <person name="Zhang Y."/>
        </authorList>
    </citation>
    <scope>NUCLEOTIDE SEQUENCE [LARGE SCALE GENOMIC DNA]</scope>
    <source>
        <strain evidence="2">cv. Yunnan</strain>
    </source>
</reference>
<keyword evidence="2" id="KW-1185">Reference proteome</keyword>
<evidence type="ECO:0000313" key="1">
    <source>
        <dbReference type="EMBL" id="KAI3828369.1"/>
    </source>
</evidence>
<proteinExistence type="predicted"/>
<reference evidence="1 2" key="2">
    <citation type="journal article" date="2022" name="Mol. Ecol. Resour.">
        <title>The genomes of chicory, endive, great burdock and yacon provide insights into Asteraceae paleo-polyploidization history and plant inulin production.</title>
        <authorList>
            <person name="Fan W."/>
            <person name="Wang S."/>
            <person name="Wang H."/>
            <person name="Wang A."/>
            <person name="Jiang F."/>
            <person name="Liu H."/>
            <person name="Zhao H."/>
            <person name="Xu D."/>
            <person name="Zhang Y."/>
        </authorList>
    </citation>
    <scope>NUCLEOTIDE SEQUENCE [LARGE SCALE GENOMIC DNA]</scope>
    <source>
        <strain evidence="2">cv. Yunnan</strain>
        <tissue evidence="1">Leaves</tissue>
    </source>
</reference>
<accession>A0ACB9K823</accession>
<evidence type="ECO:0000313" key="2">
    <source>
        <dbReference type="Proteomes" id="UP001056120"/>
    </source>
</evidence>
<gene>
    <name evidence="1" type="ORF">L1987_02469</name>
</gene>
<dbReference type="Proteomes" id="UP001056120">
    <property type="component" value="Linkage Group LG01"/>
</dbReference>
<comment type="caution">
    <text evidence="1">The sequence shown here is derived from an EMBL/GenBank/DDBJ whole genome shotgun (WGS) entry which is preliminary data.</text>
</comment>
<protein>
    <submittedName>
        <fullName evidence="1">Uncharacterized protein</fullName>
    </submittedName>
</protein>
<name>A0ACB9K823_9ASTR</name>
<organism evidence="1 2">
    <name type="scientific">Smallanthus sonchifolius</name>
    <dbReference type="NCBI Taxonomy" id="185202"/>
    <lineage>
        <taxon>Eukaryota</taxon>
        <taxon>Viridiplantae</taxon>
        <taxon>Streptophyta</taxon>
        <taxon>Embryophyta</taxon>
        <taxon>Tracheophyta</taxon>
        <taxon>Spermatophyta</taxon>
        <taxon>Magnoliopsida</taxon>
        <taxon>eudicotyledons</taxon>
        <taxon>Gunneridae</taxon>
        <taxon>Pentapetalae</taxon>
        <taxon>asterids</taxon>
        <taxon>campanulids</taxon>
        <taxon>Asterales</taxon>
        <taxon>Asteraceae</taxon>
        <taxon>Asteroideae</taxon>
        <taxon>Heliantheae alliance</taxon>
        <taxon>Millerieae</taxon>
        <taxon>Smallanthus</taxon>
    </lineage>
</organism>
<dbReference type="EMBL" id="CM042018">
    <property type="protein sequence ID" value="KAI3828369.1"/>
    <property type="molecule type" value="Genomic_DNA"/>
</dbReference>
<sequence length="681" mass="75947">MISRVEEVCRVVVVSRDFLINQMEPVSITAAHVGVLRAIMVAKDRQNKTDSPKVEVGEIDTRAPFQSVKDAVNLFGEGAFSGEKIAIKKIKPHSAERVLVKETKLHLAQKELYKLKERLKSAETTKNGALTELERAKRTVDDLKKNLETVNEAKEAAVKAAETAKNQAKQFETVETNPNGSLKQDLEDTKQQYAAVFTELDAAKQELRRIRHDREAALEEQNAAVKQETESELIKKVNLDRAGEISKEIMTVQRTIEQVKLATMQTQQEQENVYTEKNVQKLAHKAALEESAKKLLALRERFDPEMSKDLQTKFEETTSEIKRLQTEMENVRASDLDSLKTVTSELDGAKESLQKLVEEENSLKTLLESLKIELENVKKEHAELKQKEAETESVVGDLNSKLHKSKIELENACVEEAKVTGASDEMMLTFQQLVSESENAKWESKEMKEKAEELKKEAEAMGVALEEAESKLKIVLTEAEEAKKAESKALEDIKVISEQTDAARASTSESGSKITISQEEFEALGRKVMESEKLAEMKVEAAMAQVEAVKASEKEAINKLEATQKEIDDLKAATAAALKQAGMAEAAKKAVEGELKRWREKEQKKATEAAALILQETQMQQSQSQTQTPSLPSTPNYKQSPPQKPKTKKVLVSNFSGIFQRKKSQIDGGSSPSYLPGEKPV</sequence>